<evidence type="ECO:0000313" key="4">
    <source>
        <dbReference type="Proteomes" id="UP000515512"/>
    </source>
</evidence>
<dbReference type="AlphaFoldDB" id="A0A7D6VCI9"/>
<keyword evidence="4" id="KW-1185">Reference proteome</keyword>
<evidence type="ECO:0000256" key="1">
    <source>
        <dbReference type="SAM" id="MobiDB-lite"/>
    </source>
</evidence>
<evidence type="ECO:0000313" key="3">
    <source>
        <dbReference type="EMBL" id="QLY33212.1"/>
    </source>
</evidence>
<dbReference type="Proteomes" id="UP000515512">
    <property type="component" value="Chromosome"/>
</dbReference>
<name>A0A7D6VCI9_9NOCA</name>
<dbReference type="KEGG" id="nhu:H0264_14135"/>
<sequence>MTNSEPSEQNSTARWRKSSFSGPNGQCVEMAVLPDGTVAVRDSKDTTAGALVFRRAEVAAWIAGCKAGEFDDLA</sequence>
<feature type="domain" description="DUF397" evidence="2">
    <location>
        <begin position="13"/>
        <end position="66"/>
    </location>
</feature>
<dbReference type="InterPro" id="IPR007278">
    <property type="entry name" value="DUF397"/>
</dbReference>
<feature type="region of interest" description="Disordered" evidence="1">
    <location>
        <begin position="1"/>
        <end position="24"/>
    </location>
</feature>
<reference evidence="3 4" key="1">
    <citation type="submission" date="2020-07" db="EMBL/GenBank/DDBJ databases">
        <authorList>
            <person name="Zhuang K."/>
            <person name="Ran Y."/>
        </authorList>
    </citation>
    <scope>NUCLEOTIDE SEQUENCE [LARGE SCALE GENOMIC DNA]</scope>
    <source>
        <strain evidence="3 4">WCH-YHL-001</strain>
    </source>
</reference>
<gene>
    <name evidence="3" type="ORF">H0264_14135</name>
</gene>
<dbReference type="EMBL" id="CP059399">
    <property type="protein sequence ID" value="QLY33212.1"/>
    <property type="molecule type" value="Genomic_DNA"/>
</dbReference>
<protein>
    <submittedName>
        <fullName evidence="3">DUF397 domain-containing protein</fullName>
    </submittedName>
</protein>
<evidence type="ECO:0000259" key="2">
    <source>
        <dbReference type="Pfam" id="PF04149"/>
    </source>
</evidence>
<organism evidence="3 4">
    <name type="scientific">Nocardia huaxiensis</name>
    <dbReference type="NCBI Taxonomy" id="2755382"/>
    <lineage>
        <taxon>Bacteria</taxon>
        <taxon>Bacillati</taxon>
        <taxon>Actinomycetota</taxon>
        <taxon>Actinomycetes</taxon>
        <taxon>Mycobacteriales</taxon>
        <taxon>Nocardiaceae</taxon>
        <taxon>Nocardia</taxon>
    </lineage>
</organism>
<proteinExistence type="predicted"/>
<dbReference type="Pfam" id="PF04149">
    <property type="entry name" value="DUF397"/>
    <property type="match status" value="1"/>
</dbReference>
<accession>A0A7D6VCI9</accession>
<dbReference type="RefSeq" id="WP_181584376.1">
    <property type="nucleotide sequence ID" value="NZ_CP059399.1"/>
</dbReference>